<dbReference type="PROSITE" id="PS51186">
    <property type="entry name" value="GNAT"/>
    <property type="match status" value="1"/>
</dbReference>
<protein>
    <recommendedName>
        <fullName evidence="1">N-acetyltransferase domain-containing protein</fullName>
    </recommendedName>
</protein>
<reference evidence="2" key="1">
    <citation type="submission" date="2018-06" db="EMBL/GenBank/DDBJ databases">
        <authorList>
            <person name="Zhirakovskaya E."/>
        </authorList>
    </citation>
    <scope>NUCLEOTIDE SEQUENCE</scope>
</reference>
<evidence type="ECO:0000259" key="1">
    <source>
        <dbReference type="PROSITE" id="PS51186"/>
    </source>
</evidence>
<evidence type="ECO:0000313" key="2">
    <source>
        <dbReference type="EMBL" id="VAW82639.1"/>
    </source>
</evidence>
<dbReference type="CDD" id="cd04301">
    <property type="entry name" value="NAT_SF"/>
    <property type="match status" value="1"/>
</dbReference>
<proteinExistence type="predicted"/>
<dbReference type="InterPro" id="IPR000182">
    <property type="entry name" value="GNAT_dom"/>
</dbReference>
<gene>
    <name evidence="2" type="ORF">MNBD_GAMMA13-1447</name>
</gene>
<dbReference type="Gene3D" id="3.40.630.30">
    <property type="match status" value="1"/>
</dbReference>
<dbReference type="SUPFAM" id="SSF55729">
    <property type="entry name" value="Acyl-CoA N-acyltransferases (Nat)"/>
    <property type="match status" value="1"/>
</dbReference>
<sequence>MNNIKIRAPRTEQEWQRYYELRWRILRAPWQQQGPDRDATDDSSIHRMLSQANGCVLAVGRLHRVDNANAQIRFMAVDADQQHRGYGTLLLQSLEQVAMDMSLNTVILQARENAVPFYRHQGYNMVEKSFLLFDEIQHYLMKKTRHF</sequence>
<dbReference type="InterPro" id="IPR016181">
    <property type="entry name" value="Acyl_CoA_acyltransferase"/>
</dbReference>
<dbReference type="EMBL" id="UOFK01000328">
    <property type="protein sequence ID" value="VAW82639.1"/>
    <property type="molecule type" value="Genomic_DNA"/>
</dbReference>
<dbReference type="Pfam" id="PF00583">
    <property type="entry name" value="Acetyltransf_1"/>
    <property type="match status" value="1"/>
</dbReference>
<dbReference type="AlphaFoldDB" id="A0A3B0Z8Q2"/>
<feature type="domain" description="N-acetyltransferase" evidence="1">
    <location>
        <begin position="4"/>
        <end position="146"/>
    </location>
</feature>
<organism evidence="2">
    <name type="scientific">hydrothermal vent metagenome</name>
    <dbReference type="NCBI Taxonomy" id="652676"/>
    <lineage>
        <taxon>unclassified sequences</taxon>
        <taxon>metagenomes</taxon>
        <taxon>ecological metagenomes</taxon>
    </lineage>
</organism>
<accession>A0A3B0Z8Q2</accession>
<dbReference type="GO" id="GO:0016747">
    <property type="term" value="F:acyltransferase activity, transferring groups other than amino-acyl groups"/>
    <property type="evidence" value="ECO:0007669"/>
    <property type="project" value="InterPro"/>
</dbReference>
<name>A0A3B0Z8Q2_9ZZZZ</name>